<dbReference type="Pfam" id="PF03033">
    <property type="entry name" value="Glyco_transf_28"/>
    <property type="match status" value="1"/>
</dbReference>
<evidence type="ECO:0000313" key="4">
    <source>
        <dbReference type="Proteomes" id="UP000738359"/>
    </source>
</evidence>
<dbReference type="InterPro" id="IPR048066">
    <property type="entry name" value="ATG26_PH_GRAM1"/>
</dbReference>
<dbReference type="FunFam" id="3.40.50.2000:FF:000029">
    <property type="entry name" value="Sterol 3-beta-glucosyltransferase"/>
    <property type="match status" value="1"/>
</dbReference>
<comment type="caution">
    <text evidence="3">The sequence shown here is derived from an EMBL/GenBank/DDBJ whole genome shotgun (WGS) entry which is preliminary data.</text>
</comment>
<dbReference type="SMART" id="SM00568">
    <property type="entry name" value="GRAM"/>
    <property type="match status" value="2"/>
</dbReference>
<proteinExistence type="predicted"/>
<dbReference type="OrthoDB" id="10261837at2759"/>
<dbReference type="GO" id="GO:0016125">
    <property type="term" value="P:sterol metabolic process"/>
    <property type="evidence" value="ECO:0007669"/>
    <property type="project" value="TreeGrafter"/>
</dbReference>
<dbReference type="CDD" id="cd13216">
    <property type="entry name" value="PH-GRAM2_AGT26"/>
    <property type="match status" value="1"/>
</dbReference>
<reference evidence="3" key="1">
    <citation type="journal article" date="2020" name="Fungal Divers.">
        <title>Resolving the Mortierellaceae phylogeny through synthesis of multi-gene phylogenetics and phylogenomics.</title>
        <authorList>
            <person name="Vandepol N."/>
            <person name="Liber J."/>
            <person name="Desiro A."/>
            <person name="Na H."/>
            <person name="Kennedy M."/>
            <person name="Barry K."/>
            <person name="Grigoriev I.V."/>
            <person name="Miller A.N."/>
            <person name="O'Donnell K."/>
            <person name="Stajich J.E."/>
            <person name="Bonito G."/>
        </authorList>
    </citation>
    <scope>NUCLEOTIDE SEQUENCE</scope>
    <source>
        <strain evidence="3">CK1249</strain>
    </source>
</reference>
<dbReference type="CDD" id="cd13215">
    <property type="entry name" value="PH-GRAM1_AGT26"/>
    <property type="match status" value="1"/>
</dbReference>
<feature type="compositionally biased region" description="Polar residues" evidence="1">
    <location>
        <begin position="346"/>
        <end position="360"/>
    </location>
</feature>
<feature type="compositionally biased region" description="Acidic residues" evidence="1">
    <location>
        <begin position="35"/>
        <end position="47"/>
    </location>
</feature>
<dbReference type="AlphaFoldDB" id="A0A9P6IXK0"/>
<feature type="non-terminal residue" evidence="3">
    <location>
        <position position="771"/>
    </location>
</feature>
<feature type="region of interest" description="Disordered" evidence="1">
    <location>
        <begin position="546"/>
        <end position="572"/>
    </location>
</feature>
<feature type="region of interest" description="Disordered" evidence="1">
    <location>
        <begin position="27"/>
        <end position="78"/>
    </location>
</feature>
<name>A0A9P6IXK0_MORAP</name>
<dbReference type="PANTHER" id="PTHR48050:SF25">
    <property type="entry name" value="STEROL 3-BETA-GLUCOSYLTRANSFERASE"/>
    <property type="match status" value="1"/>
</dbReference>
<feature type="compositionally biased region" description="Polar residues" evidence="1">
    <location>
        <begin position="378"/>
        <end position="392"/>
    </location>
</feature>
<dbReference type="SMART" id="SM00233">
    <property type="entry name" value="PH"/>
    <property type="match status" value="1"/>
</dbReference>
<dbReference type="Proteomes" id="UP000738359">
    <property type="component" value="Unassembled WGS sequence"/>
</dbReference>
<dbReference type="PANTHER" id="PTHR48050">
    <property type="entry name" value="STEROL 3-BETA-GLUCOSYLTRANSFERASE"/>
    <property type="match status" value="1"/>
</dbReference>
<dbReference type="InterPro" id="IPR050426">
    <property type="entry name" value="Glycosyltransferase_28"/>
</dbReference>
<dbReference type="InterPro" id="IPR004276">
    <property type="entry name" value="GlycoTrans_28_N"/>
</dbReference>
<dbReference type="PROSITE" id="PS50003">
    <property type="entry name" value="PH_DOMAIN"/>
    <property type="match status" value="1"/>
</dbReference>
<accession>A0A9P6IXK0</accession>
<dbReference type="GO" id="GO:0016758">
    <property type="term" value="F:hexosyltransferase activity"/>
    <property type="evidence" value="ECO:0007669"/>
    <property type="project" value="InterPro"/>
</dbReference>
<evidence type="ECO:0000256" key="1">
    <source>
        <dbReference type="SAM" id="MobiDB-lite"/>
    </source>
</evidence>
<evidence type="ECO:0000313" key="3">
    <source>
        <dbReference type="EMBL" id="KAF9952584.1"/>
    </source>
</evidence>
<feature type="compositionally biased region" description="Polar residues" evidence="1">
    <location>
        <begin position="323"/>
        <end position="333"/>
    </location>
</feature>
<dbReference type="InterPro" id="IPR004182">
    <property type="entry name" value="GRAM"/>
</dbReference>
<sequence>MVLAEKLTGPPASSSALMQLLMAAFRSESSGSDSGGEDGSDSDDDDDAPHKEVLGLRSVGKSGSETERDDSTDVTQDRRHVAAMKSIHDREKVASKLQSAFGYSDDEALVGEYSCWYVRSVLLPGYMYLTSNHVCFYANLPTSHDVVQKEGYFSKESKTTKTFSRYWFILKNDVLSYYADQSEVYYPIKSIDLRDALSAEPSPRNELAFYIYTGTRRYKFKTDSELARTDWVKAIQKSIFHTKTDDESVKISIPLVSIEAVELNPTSFTDTIRISFRDVDSEDECFFAYFDDTQKTVADLAQQVQRCKDSEASKTTEVDLKFFNSTSPSTGSPRKSLAEEPPQGPLASSVSGYQQGTQQNNSTVSKLNLFKYLRPADSTASTEGADPLSTSAMCAEDEDTSTTSRFSKRGKLPWISSPTTELSSNDVKTTMDNQEQETFRKEFSLPEGEGISEIIHGYLLRFLPLYGKIYLSDNYICFKAKIYGSSTKVIVPLADVEQVDKHHGTRFYFHGLSILSKTDEEVFFEFSSRHTRNAVLDALRGRITPDAQERRKRHRAQAVTDTPSVELDDPMESRVLDSLQNREEHDRAEPMSLASHPGFKPRGDVQPYIAFCKRMMQDGHSCRIATHGEYKDWIEGHGIEFGYVGGDPGELIELCVENGMFTVSFIKEGLKKFRGWLDDLMETAWTACQNTDVIIESPSAMAGIHIAEALGVPYFRAFPFPWTRTRAFPHPFAVAERNLGRGYNYMSYAMIEQVFWKGISGPVNRWRKERL</sequence>
<dbReference type="InterPro" id="IPR011993">
    <property type="entry name" value="PH-like_dom_sf"/>
</dbReference>
<dbReference type="InterPro" id="IPR001849">
    <property type="entry name" value="PH_domain"/>
</dbReference>
<feature type="region of interest" description="Disordered" evidence="1">
    <location>
        <begin position="319"/>
        <end position="360"/>
    </location>
</feature>
<gene>
    <name evidence="3" type="primary">ATG26_1</name>
    <name evidence="3" type="ORF">BGZ70_000561</name>
</gene>
<dbReference type="Gene3D" id="3.40.50.2000">
    <property type="entry name" value="Glycogen Phosphorylase B"/>
    <property type="match status" value="1"/>
</dbReference>
<dbReference type="EMBL" id="JAAAHY010001109">
    <property type="protein sequence ID" value="KAF9952584.1"/>
    <property type="molecule type" value="Genomic_DNA"/>
</dbReference>
<dbReference type="SUPFAM" id="SSF50729">
    <property type="entry name" value="PH domain-like"/>
    <property type="match status" value="1"/>
</dbReference>
<protein>
    <submittedName>
        <fullName evidence="3">Sterol 3-beta-glucosyltransferase</fullName>
    </submittedName>
</protein>
<dbReference type="SUPFAM" id="SSF53756">
    <property type="entry name" value="UDP-Glycosyltransferase/glycogen phosphorylase"/>
    <property type="match status" value="1"/>
</dbReference>
<dbReference type="Pfam" id="PF00169">
    <property type="entry name" value="PH"/>
    <property type="match status" value="1"/>
</dbReference>
<organism evidence="3 4">
    <name type="scientific">Mortierella alpina</name>
    <name type="common">Oleaginous fungus</name>
    <name type="synonym">Mortierella renispora</name>
    <dbReference type="NCBI Taxonomy" id="64518"/>
    <lineage>
        <taxon>Eukaryota</taxon>
        <taxon>Fungi</taxon>
        <taxon>Fungi incertae sedis</taxon>
        <taxon>Mucoromycota</taxon>
        <taxon>Mortierellomycotina</taxon>
        <taxon>Mortierellomycetes</taxon>
        <taxon>Mortierellales</taxon>
        <taxon>Mortierellaceae</taxon>
        <taxon>Mortierella</taxon>
    </lineage>
</organism>
<dbReference type="GO" id="GO:0005975">
    <property type="term" value="P:carbohydrate metabolic process"/>
    <property type="evidence" value="ECO:0007669"/>
    <property type="project" value="InterPro"/>
</dbReference>
<feature type="region of interest" description="Disordered" evidence="1">
    <location>
        <begin position="378"/>
        <end position="410"/>
    </location>
</feature>
<keyword evidence="4" id="KW-1185">Reference proteome</keyword>
<dbReference type="InterPro" id="IPR048065">
    <property type="entry name" value="ATG26_PH_GRAM2"/>
</dbReference>
<evidence type="ECO:0000259" key="2">
    <source>
        <dbReference type="PROSITE" id="PS50003"/>
    </source>
</evidence>
<feature type="domain" description="PH" evidence="2">
    <location>
        <begin position="146"/>
        <end position="240"/>
    </location>
</feature>
<dbReference type="Pfam" id="PF02893">
    <property type="entry name" value="GRAM"/>
    <property type="match status" value="2"/>
</dbReference>
<dbReference type="Gene3D" id="2.30.29.30">
    <property type="entry name" value="Pleckstrin-homology domain (PH domain)/Phosphotyrosine-binding domain (PTB)"/>
    <property type="match status" value="2"/>
</dbReference>
<feature type="compositionally biased region" description="Basic and acidic residues" evidence="1">
    <location>
        <begin position="64"/>
        <end position="78"/>
    </location>
</feature>